<dbReference type="InParanoid" id="M4B224"/>
<evidence type="ECO:0000313" key="2">
    <source>
        <dbReference type="Proteomes" id="UP000011713"/>
    </source>
</evidence>
<name>M4B224_HYAAE</name>
<protein>
    <submittedName>
        <fullName evidence="1">Uncharacterized protein</fullName>
    </submittedName>
</protein>
<dbReference type="AlphaFoldDB" id="M4B224"/>
<dbReference type="HOGENOM" id="CLU_2817904_0_0_1"/>
<organism evidence="1 2">
    <name type="scientific">Hyaloperonospora arabidopsidis (strain Emoy2)</name>
    <name type="common">Downy mildew agent</name>
    <name type="synonym">Peronospora arabidopsidis</name>
    <dbReference type="NCBI Taxonomy" id="559515"/>
    <lineage>
        <taxon>Eukaryota</taxon>
        <taxon>Sar</taxon>
        <taxon>Stramenopiles</taxon>
        <taxon>Oomycota</taxon>
        <taxon>Peronosporomycetes</taxon>
        <taxon>Peronosporales</taxon>
        <taxon>Peronosporaceae</taxon>
        <taxon>Hyaloperonospora</taxon>
    </lineage>
</organism>
<reference evidence="1" key="2">
    <citation type="submission" date="2015-06" db="UniProtKB">
        <authorList>
            <consortium name="EnsemblProtists"/>
        </authorList>
    </citation>
    <scope>IDENTIFICATION</scope>
    <source>
        <strain evidence="1">Emoy2</strain>
    </source>
</reference>
<keyword evidence="2" id="KW-1185">Reference proteome</keyword>
<dbReference type="EMBL" id="JH597777">
    <property type="status" value="NOT_ANNOTATED_CDS"/>
    <property type="molecule type" value="Genomic_DNA"/>
</dbReference>
<dbReference type="Proteomes" id="UP000011713">
    <property type="component" value="Unassembled WGS sequence"/>
</dbReference>
<sequence length="67" mass="7680">MEKTGVYCSVHHLKLRSRGKISAKKGVMATSLRWISPERPAVWSPRLPLSTRKGWRDCCEVSPWCQP</sequence>
<reference evidence="2" key="1">
    <citation type="journal article" date="2010" name="Science">
        <title>Signatures of adaptation to obligate biotrophy in the Hyaloperonospora arabidopsidis genome.</title>
        <authorList>
            <person name="Baxter L."/>
            <person name="Tripathy S."/>
            <person name="Ishaque N."/>
            <person name="Boot N."/>
            <person name="Cabral A."/>
            <person name="Kemen E."/>
            <person name="Thines M."/>
            <person name="Ah-Fong A."/>
            <person name="Anderson R."/>
            <person name="Badejoko W."/>
            <person name="Bittner-Eddy P."/>
            <person name="Boore J.L."/>
            <person name="Chibucos M.C."/>
            <person name="Coates M."/>
            <person name="Dehal P."/>
            <person name="Delehaunty K."/>
            <person name="Dong S."/>
            <person name="Downton P."/>
            <person name="Dumas B."/>
            <person name="Fabro G."/>
            <person name="Fronick C."/>
            <person name="Fuerstenberg S.I."/>
            <person name="Fulton L."/>
            <person name="Gaulin E."/>
            <person name="Govers F."/>
            <person name="Hughes L."/>
            <person name="Humphray S."/>
            <person name="Jiang R.H."/>
            <person name="Judelson H."/>
            <person name="Kamoun S."/>
            <person name="Kyung K."/>
            <person name="Meijer H."/>
            <person name="Minx P."/>
            <person name="Morris P."/>
            <person name="Nelson J."/>
            <person name="Phuntumart V."/>
            <person name="Qutob D."/>
            <person name="Rehmany A."/>
            <person name="Rougon-Cardoso A."/>
            <person name="Ryden P."/>
            <person name="Torto-Alalibo T."/>
            <person name="Studholme D."/>
            <person name="Wang Y."/>
            <person name="Win J."/>
            <person name="Wood J."/>
            <person name="Clifton S.W."/>
            <person name="Rogers J."/>
            <person name="Van den Ackerveken G."/>
            <person name="Jones J.D."/>
            <person name="McDowell J.M."/>
            <person name="Beynon J."/>
            <person name="Tyler B.M."/>
        </authorList>
    </citation>
    <scope>NUCLEOTIDE SEQUENCE [LARGE SCALE GENOMIC DNA]</scope>
    <source>
        <strain evidence="2">Emoy2</strain>
    </source>
</reference>
<accession>M4B224</accession>
<proteinExistence type="predicted"/>
<dbReference type="VEuPathDB" id="FungiDB:HpaG800321"/>
<dbReference type="EnsemblProtists" id="HpaT800321">
    <property type="protein sequence ID" value="HpaP800321"/>
    <property type="gene ID" value="HpaG800321"/>
</dbReference>
<evidence type="ECO:0000313" key="1">
    <source>
        <dbReference type="EnsemblProtists" id="HpaP800321"/>
    </source>
</evidence>